<keyword evidence="3" id="KW-1003">Cell membrane</keyword>
<dbReference type="EMBL" id="CP014352">
    <property type="protein sequence ID" value="AMS05173.1"/>
    <property type="molecule type" value="Genomic_DNA"/>
</dbReference>
<evidence type="ECO:0000256" key="2">
    <source>
        <dbReference type="ARBA" id="ARBA00022448"/>
    </source>
</evidence>
<comment type="subcellular location">
    <subcellularLocation>
        <location evidence="1">Cell membrane</location>
        <topology evidence="1">Multi-pass membrane protein</topology>
    </subcellularLocation>
</comment>
<evidence type="ECO:0000313" key="10">
    <source>
        <dbReference type="EMBL" id="AOZ46653.1"/>
    </source>
</evidence>
<keyword evidence="6 7" id="KW-0472">Membrane</keyword>
<sequence length="430" mass="44781">MHRPALRRSIQPLATRNYRFLISAVALQVFGTGVWSIVMVFQVLALNDSPVVLSGVAAAMSLGLFAFSIVGGVVADRFDRRRTIITVQGATAAVMTITSVLALTGAIQLWQVAAAAFCLGAGSAFFYPAYSSYLPRVLPPEQLLAANGLEGAVRPTFGQGLGPALGGIVVGAFFPGAGAVLVAVAHLAAFVLTMFLSRAESPSGTSDGSAERTSVREDLRAGIGYVLRTRWLLWSLIFGCVNALVIQGPIEVLLPFIARQHFADPESTYGFLMAGYGIGGAVGSLIVSALRLPRRYLTLMLACWGGGTLPLIVIGAAEHRAPMLVALFVAGAATSGGVVIWGTLLQRLVPPEMIGRVASLDFFVSIAFMPVSIAIAGPLSLVIPVDVIFLLAGLLPAAFALVAMAAGGMNATQMANPLDAGSEDGRAREA</sequence>
<evidence type="ECO:0000256" key="3">
    <source>
        <dbReference type="ARBA" id="ARBA00022475"/>
    </source>
</evidence>
<feature type="transmembrane region" description="Helical" evidence="7">
    <location>
        <begin position="231"/>
        <end position="250"/>
    </location>
</feature>
<feature type="transmembrane region" description="Helical" evidence="7">
    <location>
        <begin position="270"/>
        <end position="290"/>
    </location>
</feature>
<organism evidence="9 11">
    <name type="scientific">Acidipropionibacterium acidipropionici</name>
    <dbReference type="NCBI Taxonomy" id="1748"/>
    <lineage>
        <taxon>Bacteria</taxon>
        <taxon>Bacillati</taxon>
        <taxon>Actinomycetota</taxon>
        <taxon>Actinomycetes</taxon>
        <taxon>Propionibacteriales</taxon>
        <taxon>Propionibacteriaceae</taxon>
        <taxon>Acidipropionibacterium</taxon>
    </lineage>
</organism>
<dbReference type="InterPro" id="IPR036259">
    <property type="entry name" value="MFS_trans_sf"/>
</dbReference>
<feature type="transmembrane region" description="Helical" evidence="7">
    <location>
        <begin position="357"/>
        <end position="381"/>
    </location>
</feature>
<feature type="transmembrane region" description="Helical" evidence="7">
    <location>
        <begin position="387"/>
        <end position="406"/>
    </location>
</feature>
<dbReference type="InterPro" id="IPR010290">
    <property type="entry name" value="TM_effector"/>
</dbReference>
<evidence type="ECO:0000256" key="4">
    <source>
        <dbReference type="ARBA" id="ARBA00022692"/>
    </source>
</evidence>
<dbReference type="GO" id="GO:0005886">
    <property type="term" value="C:plasma membrane"/>
    <property type="evidence" value="ECO:0007669"/>
    <property type="project" value="UniProtKB-SubCell"/>
</dbReference>
<keyword evidence="12" id="KW-1185">Reference proteome</keyword>
<reference evidence="9 11" key="2">
    <citation type="submission" date="2016-02" db="EMBL/GenBank/DDBJ databases">
        <title>Complete Genome Sequence of Propionibacterium acidipropionici ATCC 55737.</title>
        <authorList>
            <person name="Luna Flores C.H."/>
            <person name="Nielsen L.K."/>
            <person name="Marcellin E."/>
        </authorList>
    </citation>
    <scope>NUCLEOTIDE SEQUENCE [LARGE SCALE GENOMIC DNA]</scope>
    <source>
        <strain evidence="9 11">ATCC 55737</strain>
    </source>
</reference>
<name>A0AAC9ANG0_9ACTN</name>
<accession>A0AAC9ANG0</accession>
<keyword evidence="4 7" id="KW-0812">Transmembrane</keyword>
<evidence type="ECO:0000313" key="11">
    <source>
        <dbReference type="Proteomes" id="UP000075221"/>
    </source>
</evidence>
<dbReference type="Gene3D" id="1.20.1250.20">
    <property type="entry name" value="MFS general substrate transporter like domains"/>
    <property type="match status" value="1"/>
</dbReference>
<dbReference type="GO" id="GO:0022857">
    <property type="term" value="F:transmembrane transporter activity"/>
    <property type="evidence" value="ECO:0007669"/>
    <property type="project" value="InterPro"/>
</dbReference>
<dbReference type="Pfam" id="PF05977">
    <property type="entry name" value="MFS_3"/>
    <property type="match status" value="1"/>
</dbReference>
<dbReference type="PANTHER" id="PTHR23513:SF11">
    <property type="entry name" value="STAPHYLOFERRIN A TRANSPORTER"/>
    <property type="match status" value="1"/>
</dbReference>
<dbReference type="PANTHER" id="PTHR23513">
    <property type="entry name" value="INTEGRAL MEMBRANE EFFLUX PROTEIN-RELATED"/>
    <property type="match status" value="1"/>
</dbReference>
<evidence type="ECO:0000313" key="12">
    <source>
        <dbReference type="Proteomes" id="UP000178666"/>
    </source>
</evidence>
<evidence type="ECO:0000259" key="8">
    <source>
        <dbReference type="PROSITE" id="PS50850"/>
    </source>
</evidence>
<dbReference type="AlphaFoldDB" id="A0AAC9ANG0"/>
<feature type="domain" description="Major facilitator superfamily (MFS) profile" evidence="8">
    <location>
        <begin position="1"/>
        <end position="201"/>
    </location>
</feature>
<evidence type="ECO:0000256" key="6">
    <source>
        <dbReference type="ARBA" id="ARBA00023136"/>
    </source>
</evidence>
<feature type="transmembrane region" description="Helical" evidence="7">
    <location>
        <begin position="323"/>
        <end position="345"/>
    </location>
</feature>
<dbReference type="PROSITE" id="PS50850">
    <property type="entry name" value="MFS"/>
    <property type="match status" value="1"/>
</dbReference>
<evidence type="ECO:0000313" key="9">
    <source>
        <dbReference type="EMBL" id="AMS05173.1"/>
    </source>
</evidence>
<dbReference type="RefSeq" id="WP_062819361.1">
    <property type="nucleotide sequence ID" value="NZ_CP014352.1"/>
</dbReference>
<protein>
    <submittedName>
        <fullName evidence="9">MFS transporter</fullName>
    </submittedName>
</protein>
<dbReference type="InterPro" id="IPR020846">
    <property type="entry name" value="MFS_dom"/>
</dbReference>
<keyword evidence="5 7" id="KW-1133">Transmembrane helix</keyword>
<evidence type="ECO:0000256" key="7">
    <source>
        <dbReference type="SAM" id="Phobius"/>
    </source>
</evidence>
<keyword evidence="2" id="KW-0813">Transport</keyword>
<reference evidence="10 12" key="1">
    <citation type="journal article" date="2016" name="Plant Dis.">
        <title>Improved production of propionic acid using genome shuffling.</title>
        <authorList>
            <person name="Luna-Flores C.H."/>
            <person name="Palfreyman R.W."/>
            <person name="Kromer J.O."/>
            <person name="Nielsen L.K."/>
            <person name="Marcellin E."/>
        </authorList>
    </citation>
    <scope>NUCLEOTIDE SEQUENCE [LARGE SCALE GENOMIC DNA]</scope>
    <source>
        <strain evidence="10 12">F3E8</strain>
    </source>
</reference>
<gene>
    <name evidence="10" type="ORF">A8L58_07995</name>
    <name evidence="9" type="ORF">AXH35_06530</name>
</gene>
<feature type="transmembrane region" description="Helical" evidence="7">
    <location>
        <begin position="297"/>
        <end position="317"/>
    </location>
</feature>
<evidence type="ECO:0000256" key="5">
    <source>
        <dbReference type="ARBA" id="ARBA00022989"/>
    </source>
</evidence>
<evidence type="ECO:0000256" key="1">
    <source>
        <dbReference type="ARBA" id="ARBA00004651"/>
    </source>
</evidence>
<dbReference type="Proteomes" id="UP000178666">
    <property type="component" value="Chromosome"/>
</dbReference>
<feature type="transmembrane region" description="Helical" evidence="7">
    <location>
        <begin position="20"/>
        <end position="45"/>
    </location>
</feature>
<proteinExistence type="predicted"/>
<dbReference type="SUPFAM" id="SSF103473">
    <property type="entry name" value="MFS general substrate transporter"/>
    <property type="match status" value="1"/>
</dbReference>
<feature type="transmembrane region" description="Helical" evidence="7">
    <location>
        <begin position="164"/>
        <end position="192"/>
    </location>
</feature>
<dbReference type="EMBL" id="CP015970">
    <property type="protein sequence ID" value="AOZ46653.1"/>
    <property type="molecule type" value="Genomic_DNA"/>
</dbReference>
<dbReference type="CDD" id="cd06173">
    <property type="entry name" value="MFS_MefA_like"/>
    <property type="match status" value="1"/>
</dbReference>
<feature type="transmembrane region" description="Helical" evidence="7">
    <location>
        <begin position="51"/>
        <end position="75"/>
    </location>
</feature>
<dbReference type="Proteomes" id="UP000075221">
    <property type="component" value="Chromosome"/>
</dbReference>